<dbReference type="InterPro" id="IPR003439">
    <property type="entry name" value="ABC_transporter-like_ATP-bd"/>
</dbReference>
<dbReference type="Proteomes" id="UP000595221">
    <property type="component" value="Chromosome"/>
</dbReference>
<organism evidence="11 12">
    <name type="scientific">Rothia kristinae</name>
    <dbReference type="NCBI Taxonomy" id="37923"/>
    <lineage>
        <taxon>Bacteria</taxon>
        <taxon>Bacillati</taxon>
        <taxon>Actinomycetota</taxon>
        <taxon>Actinomycetes</taxon>
        <taxon>Micrococcales</taxon>
        <taxon>Micrococcaceae</taxon>
        <taxon>Rothia</taxon>
    </lineage>
</organism>
<evidence type="ECO:0000256" key="9">
    <source>
        <dbReference type="ARBA" id="ARBA00023251"/>
    </source>
</evidence>
<evidence type="ECO:0000256" key="8">
    <source>
        <dbReference type="ARBA" id="ARBA00023136"/>
    </source>
</evidence>
<evidence type="ECO:0000256" key="2">
    <source>
        <dbReference type="ARBA" id="ARBA00005417"/>
    </source>
</evidence>
<feature type="domain" description="ABC transporter" evidence="10">
    <location>
        <begin position="12"/>
        <end position="242"/>
    </location>
</feature>
<evidence type="ECO:0000259" key="10">
    <source>
        <dbReference type="PROSITE" id="PS50893"/>
    </source>
</evidence>
<evidence type="ECO:0000256" key="7">
    <source>
        <dbReference type="ARBA" id="ARBA00022967"/>
    </source>
</evidence>
<dbReference type="SUPFAM" id="SSF52540">
    <property type="entry name" value="P-loop containing nucleoside triphosphate hydrolases"/>
    <property type="match status" value="1"/>
</dbReference>
<evidence type="ECO:0000313" key="11">
    <source>
        <dbReference type="EMBL" id="QQC59292.1"/>
    </source>
</evidence>
<keyword evidence="8" id="KW-0472">Membrane</keyword>
<keyword evidence="4" id="KW-1003">Cell membrane</keyword>
<keyword evidence="3" id="KW-0813">Transport</keyword>
<dbReference type="FunFam" id="3.40.50.300:FF:000589">
    <property type="entry name" value="ABC transporter, ATP-binding subunit"/>
    <property type="match status" value="1"/>
</dbReference>
<sequence length="316" mass="35231">MIWIMPAPAPAAVASGLTKAFGRFTAVDGIDFRIEAGEAFGLLGPNGAGKSTTMKMLGATSRRTGGHLEVLGADPDVQGPSIRARIGVVPQEDRLDLDLTVAKNMAVYGRYFGLPRWYLREKIPELLDFAQLTDKRDVRADDLSGGMKRRLTIARALVNEPRLLMLDEPTTGLDPQARHLLWEKLFRLRESGTTLLLTTHYMDEAEQLCDRIVVIDHGRIMAEGSPAALIREHVSREVLELRLDRMVLDEQAALLRERGGFRRVERLPDRLLIHAEDADAALTRSHDLEVPVRSSLVRRASLEDVFLTLTGRSLIE</sequence>
<keyword evidence="6 11" id="KW-0067">ATP-binding</keyword>
<evidence type="ECO:0000256" key="5">
    <source>
        <dbReference type="ARBA" id="ARBA00022741"/>
    </source>
</evidence>
<dbReference type="SMART" id="SM00382">
    <property type="entry name" value="AAA"/>
    <property type="match status" value="1"/>
</dbReference>
<evidence type="ECO:0000256" key="4">
    <source>
        <dbReference type="ARBA" id="ARBA00022475"/>
    </source>
</evidence>
<dbReference type="Gene3D" id="3.40.50.300">
    <property type="entry name" value="P-loop containing nucleotide triphosphate hydrolases"/>
    <property type="match status" value="1"/>
</dbReference>
<name>A0A7T4MTH4_9MICC</name>
<proteinExistence type="inferred from homology"/>
<keyword evidence="7" id="KW-1278">Translocase</keyword>
<accession>A0A7T4MTH4</accession>
<dbReference type="GO" id="GO:0016887">
    <property type="term" value="F:ATP hydrolysis activity"/>
    <property type="evidence" value="ECO:0007669"/>
    <property type="project" value="InterPro"/>
</dbReference>
<dbReference type="PANTHER" id="PTHR42711:SF5">
    <property type="entry name" value="ABC TRANSPORTER ATP-BINDING PROTEIN NATA"/>
    <property type="match status" value="1"/>
</dbReference>
<dbReference type="PANTHER" id="PTHR42711">
    <property type="entry name" value="ABC TRANSPORTER ATP-BINDING PROTEIN"/>
    <property type="match status" value="1"/>
</dbReference>
<dbReference type="InterPro" id="IPR003593">
    <property type="entry name" value="AAA+_ATPase"/>
</dbReference>
<reference evidence="11 12" key="1">
    <citation type="submission" date="2020-12" db="EMBL/GenBank/DDBJ databases">
        <title>FDA dAtabase for Regulatory Grade micrObial Sequences (FDA-ARGOS): Supporting development and validation of Infectious Disease Dx tests.</title>
        <authorList>
            <person name="Sproer C."/>
            <person name="Gronow S."/>
            <person name="Severitt S."/>
            <person name="Schroder I."/>
            <person name="Tallon L."/>
            <person name="Sadzewicz L."/>
            <person name="Zhao X."/>
            <person name="Boylan J."/>
            <person name="Ott S."/>
            <person name="Bowen H."/>
            <person name="Vavikolanu K."/>
            <person name="Mehta A."/>
            <person name="Aluvathingal J."/>
            <person name="Nadendla S."/>
            <person name="Lowell S."/>
            <person name="Myers T."/>
            <person name="Yan Y."/>
            <person name="Sichtig H."/>
        </authorList>
    </citation>
    <scope>NUCLEOTIDE SEQUENCE [LARGE SCALE GENOMIC DNA]</scope>
    <source>
        <strain evidence="11 12">FDAARGOS_1001</strain>
    </source>
</reference>
<keyword evidence="9" id="KW-0046">Antibiotic resistance</keyword>
<dbReference type="InterPro" id="IPR027417">
    <property type="entry name" value="P-loop_NTPase"/>
</dbReference>
<dbReference type="Pfam" id="PF00005">
    <property type="entry name" value="ABC_tran"/>
    <property type="match status" value="1"/>
</dbReference>
<evidence type="ECO:0000256" key="6">
    <source>
        <dbReference type="ARBA" id="ARBA00022840"/>
    </source>
</evidence>
<evidence type="ECO:0000313" key="12">
    <source>
        <dbReference type="Proteomes" id="UP000595221"/>
    </source>
</evidence>
<dbReference type="AlphaFoldDB" id="A0A7T4MTH4"/>
<dbReference type="EMBL" id="CP066078">
    <property type="protein sequence ID" value="QQC59292.1"/>
    <property type="molecule type" value="Genomic_DNA"/>
</dbReference>
<dbReference type="InterPro" id="IPR050763">
    <property type="entry name" value="ABC_transporter_ATP-binding"/>
</dbReference>
<dbReference type="PROSITE" id="PS00211">
    <property type="entry name" value="ABC_TRANSPORTER_1"/>
    <property type="match status" value="1"/>
</dbReference>
<evidence type="ECO:0000256" key="1">
    <source>
        <dbReference type="ARBA" id="ARBA00004202"/>
    </source>
</evidence>
<dbReference type="InterPro" id="IPR017871">
    <property type="entry name" value="ABC_transporter-like_CS"/>
</dbReference>
<dbReference type="GO" id="GO:0046677">
    <property type="term" value="P:response to antibiotic"/>
    <property type="evidence" value="ECO:0007669"/>
    <property type="project" value="UniProtKB-KW"/>
</dbReference>
<evidence type="ECO:0000256" key="3">
    <source>
        <dbReference type="ARBA" id="ARBA00022448"/>
    </source>
</evidence>
<dbReference type="GO" id="GO:0005886">
    <property type="term" value="C:plasma membrane"/>
    <property type="evidence" value="ECO:0007669"/>
    <property type="project" value="UniProtKB-SubCell"/>
</dbReference>
<dbReference type="GO" id="GO:0005524">
    <property type="term" value="F:ATP binding"/>
    <property type="evidence" value="ECO:0007669"/>
    <property type="project" value="UniProtKB-KW"/>
</dbReference>
<keyword evidence="5" id="KW-0547">Nucleotide-binding</keyword>
<comment type="similarity">
    <text evidence="2">Belongs to the ABC transporter superfamily.</text>
</comment>
<gene>
    <name evidence="11" type="ORF">I6H58_10200</name>
</gene>
<dbReference type="PROSITE" id="PS50893">
    <property type="entry name" value="ABC_TRANSPORTER_2"/>
    <property type="match status" value="1"/>
</dbReference>
<comment type="subcellular location">
    <subcellularLocation>
        <location evidence="1">Cell membrane</location>
        <topology evidence="1">Peripheral membrane protein</topology>
    </subcellularLocation>
</comment>
<protein>
    <submittedName>
        <fullName evidence="11">ABC transporter ATP-binding protein</fullName>
    </submittedName>
</protein>